<name>A0A2M6YD25_9BACT</name>
<feature type="domain" description="Aminoacyl-tRNA synthetase class I anticodon-binding" evidence="12">
    <location>
        <begin position="341"/>
        <end position="460"/>
    </location>
</feature>
<comment type="function">
    <text evidence="10">Catalyzes the attachment of glutamate to tRNA(Glu) in a two-step reaction: glutamate is first activated by ATP to form Glu-AMP and then transferred to the acceptor end of tRNA(Glu).</text>
</comment>
<dbReference type="GO" id="GO:0004818">
    <property type="term" value="F:glutamate-tRNA ligase activity"/>
    <property type="evidence" value="ECO:0007669"/>
    <property type="project" value="UniProtKB-UniRule"/>
</dbReference>
<dbReference type="InterPro" id="IPR008925">
    <property type="entry name" value="aa_tRNA-synth_I_cd-bd_sf"/>
</dbReference>
<keyword evidence="8 10" id="KW-0648">Protein biosynthesis</keyword>
<comment type="subunit">
    <text evidence="3 10">Monomer.</text>
</comment>
<feature type="domain" description="Glutamyl/glutaminyl-tRNA synthetase class Ib catalytic" evidence="11">
    <location>
        <begin position="2"/>
        <end position="308"/>
    </location>
</feature>
<accession>A0A2M6YD25</accession>
<dbReference type="GO" id="GO:0005524">
    <property type="term" value="F:ATP binding"/>
    <property type="evidence" value="ECO:0007669"/>
    <property type="project" value="UniProtKB-UniRule"/>
</dbReference>
<dbReference type="InterPro" id="IPR045462">
    <property type="entry name" value="aa-tRNA-synth_I_cd-bd"/>
</dbReference>
<evidence type="ECO:0000256" key="4">
    <source>
        <dbReference type="ARBA" id="ARBA00022490"/>
    </source>
</evidence>
<dbReference type="GO" id="GO:0005829">
    <property type="term" value="C:cytosol"/>
    <property type="evidence" value="ECO:0007669"/>
    <property type="project" value="TreeGrafter"/>
</dbReference>
<evidence type="ECO:0000256" key="6">
    <source>
        <dbReference type="ARBA" id="ARBA00022741"/>
    </source>
</evidence>
<dbReference type="FunFam" id="3.40.50.620:FF:000007">
    <property type="entry name" value="Glutamate--tRNA ligase"/>
    <property type="match status" value="1"/>
</dbReference>
<evidence type="ECO:0000256" key="2">
    <source>
        <dbReference type="ARBA" id="ARBA00007894"/>
    </source>
</evidence>
<evidence type="ECO:0000259" key="12">
    <source>
        <dbReference type="Pfam" id="PF19269"/>
    </source>
</evidence>
<dbReference type="InterPro" id="IPR020751">
    <property type="entry name" value="aa-tRNA-synth_I_codon-bd_sub2"/>
</dbReference>
<organism evidence="13 14">
    <name type="scientific">Candidatus Berkelbacteria bacterium CG08_land_8_20_14_0_20_39_8</name>
    <dbReference type="NCBI Taxonomy" id="1974511"/>
    <lineage>
        <taxon>Bacteria</taxon>
        <taxon>Candidatus Berkelbacteria</taxon>
    </lineage>
</organism>
<keyword evidence="5 10" id="KW-0436">Ligase</keyword>
<evidence type="ECO:0000256" key="3">
    <source>
        <dbReference type="ARBA" id="ARBA00011245"/>
    </source>
</evidence>
<comment type="caution">
    <text evidence="13">The sequence shown here is derived from an EMBL/GenBank/DDBJ whole genome shotgun (WGS) entry which is preliminary data.</text>
</comment>
<dbReference type="CDD" id="cd00808">
    <property type="entry name" value="GluRS_core"/>
    <property type="match status" value="1"/>
</dbReference>
<sequence>MIKTRFAPSPTGELHVGGARTALFSYLFAKNRAGEFLLRIEDTDRERFVEGATERIIDSLKWLGIVADNINQPIVQSKRLDLYRKAAFDLVNAGKAYICTCSKEKLAADRERQKNAGLPPRYEGHCRDAKIDLKTLADGCYTVRMKMPQSGKIIVNDLIRGKVEFDAALQDDQIILKSDGFPTYHLASVIDDFDSKITHVIRSEEWLSSTPKHLILYEMFGWPTPEFAHLSMILGHDHSKLSKRHGATSIIEYKKLGYLSEALVNFMALLGWNPKDEREIFSLTELTGEFSLDNVNKSDAIFDIEKLNYFNSERLKNLPFEKLKKLIGEFGISDPRDGELALIQRGGYKTVKEAADYIIRLRENSKYDPQLLIFKKSDKEKTLVGLQAAADKLSTIASDWTEENLQEILESVVADNNLSNGDVFWPIRVALSGEEKSPSPIELLLALGKDESIKRITKAIHKSG</sequence>
<dbReference type="InterPro" id="IPR014729">
    <property type="entry name" value="Rossmann-like_a/b/a_fold"/>
</dbReference>
<dbReference type="NCBIfam" id="TIGR00464">
    <property type="entry name" value="gltX_bact"/>
    <property type="match status" value="1"/>
</dbReference>
<feature type="binding site" evidence="10">
    <location>
        <position position="128"/>
    </location>
    <ligand>
        <name>Zn(2+)</name>
        <dbReference type="ChEBI" id="CHEBI:29105"/>
    </ligand>
</feature>
<dbReference type="PANTHER" id="PTHR43311">
    <property type="entry name" value="GLUTAMATE--TRNA LIGASE"/>
    <property type="match status" value="1"/>
</dbReference>
<feature type="binding site" evidence="10">
    <location>
        <position position="126"/>
    </location>
    <ligand>
        <name>Zn(2+)</name>
        <dbReference type="ChEBI" id="CHEBI:29105"/>
    </ligand>
</feature>
<dbReference type="Gene3D" id="3.40.50.620">
    <property type="entry name" value="HUPs"/>
    <property type="match status" value="1"/>
</dbReference>
<keyword evidence="6 10" id="KW-0547">Nucleotide-binding</keyword>
<evidence type="ECO:0000256" key="5">
    <source>
        <dbReference type="ARBA" id="ARBA00022598"/>
    </source>
</evidence>
<keyword evidence="9 10" id="KW-0030">Aminoacyl-tRNA synthetase</keyword>
<comment type="similarity">
    <text evidence="2 10">Belongs to the class-I aminoacyl-tRNA synthetase family. Glutamate--tRNA ligase type 1 subfamily.</text>
</comment>
<keyword evidence="7 10" id="KW-0067">ATP-binding</keyword>
<comment type="cofactor">
    <cofactor evidence="10">
        <name>Zn(2+)</name>
        <dbReference type="ChEBI" id="CHEBI:29105"/>
    </cofactor>
    <text evidence="10">Binds 1 zinc ion per subunit.</text>
</comment>
<dbReference type="SUPFAM" id="SSF52374">
    <property type="entry name" value="Nucleotidylyl transferase"/>
    <property type="match status" value="1"/>
</dbReference>
<dbReference type="InterPro" id="IPR049940">
    <property type="entry name" value="GluQ/Sye"/>
</dbReference>
<dbReference type="AlphaFoldDB" id="A0A2M6YD25"/>
<evidence type="ECO:0000259" key="11">
    <source>
        <dbReference type="Pfam" id="PF00749"/>
    </source>
</evidence>
<reference evidence="14" key="1">
    <citation type="submission" date="2017-09" db="EMBL/GenBank/DDBJ databases">
        <title>Depth-based differentiation of microbial function through sediment-hosted aquifers and enrichment of novel symbionts in the deep terrestrial subsurface.</title>
        <authorList>
            <person name="Probst A.J."/>
            <person name="Ladd B."/>
            <person name="Jarett J.K."/>
            <person name="Geller-Mcgrath D.E."/>
            <person name="Sieber C.M.K."/>
            <person name="Emerson J.B."/>
            <person name="Anantharaman K."/>
            <person name="Thomas B.C."/>
            <person name="Malmstrom R."/>
            <person name="Stieglmeier M."/>
            <person name="Klingl A."/>
            <person name="Woyke T."/>
            <person name="Ryan C.M."/>
            <person name="Banfield J.F."/>
        </authorList>
    </citation>
    <scope>NUCLEOTIDE SEQUENCE [LARGE SCALE GENOMIC DNA]</scope>
</reference>
<dbReference type="InterPro" id="IPR020058">
    <property type="entry name" value="Glu/Gln-tRNA-synth_Ib_cat-dom"/>
</dbReference>
<dbReference type="InterPro" id="IPR000924">
    <property type="entry name" value="Glu/Gln-tRNA-synth"/>
</dbReference>
<feature type="short sequence motif" description="'KMSKS' region" evidence="10">
    <location>
        <begin position="240"/>
        <end position="244"/>
    </location>
</feature>
<dbReference type="HAMAP" id="MF_00022">
    <property type="entry name" value="Glu_tRNA_synth_type1"/>
    <property type="match status" value="1"/>
</dbReference>
<dbReference type="Pfam" id="PF00749">
    <property type="entry name" value="tRNA-synt_1c"/>
    <property type="match status" value="1"/>
</dbReference>
<comment type="subcellular location">
    <subcellularLocation>
        <location evidence="1 10">Cytoplasm</location>
    </subcellularLocation>
</comment>
<proteinExistence type="inferred from homology"/>
<feature type="short sequence motif" description="'HIGH' region" evidence="10">
    <location>
        <begin position="8"/>
        <end position="18"/>
    </location>
</feature>
<dbReference type="GO" id="GO:0006424">
    <property type="term" value="P:glutamyl-tRNA aminoacylation"/>
    <property type="evidence" value="ECO:0007669"/>
    <property type="project" value="UniProtKB-UniRule"/>
</dbReference>
<comment type="catalytic activity">
    <reaction evidence="10">
        <text>tRNA(Glu) + L-glutamate + ATP = L-glutamyl-tRNA(Glu) + AMP + diphosphate</text>
        <dbReference type="Rhea" id="RHEA:23540"/>
        <dbReference type="Rhea" id="RHEA-COMP:9663"/>
        <dbReference type="Rhea" id="RHEA-COMP:9680"/>
        <dbReference type="ChEBI" id="CHEBI:29985"/>
        <dbReference type="ChEBI" id="CHEBI:30616"/>
        <dbReference type="ChEBI" id="CHEBI:33019"/>
        <dbReference type="ChEBI" id="CHEBI:78442"/>
        <dbReference type="ChEBI" id="CHEBI:78520"/>
        <dbReference type="ChEBI" id="CHEBI:456215"/>
        <dbReference type="EC" id="6.1.1.17"/>
    </reaction>
</comment>
<evidence type="ECO:0000256" key="7">
    <source>
        <dbReference type="ARBA" id="ARBA00022840"/>
    </source>
</evidence>
<dbReference type="InterPro" id="IPR001412">
    <property type="entry name" value="aa-tRNA-synth_I_CS"/>
</dbReference>
<evidence type="ECO:0000313" key="13">
    <source>
        <dbReference type="EMBL" id="PIU24606.1"/>
    </source>
</evidence>
<evidence type="ECO:0000256" key="9">
    <source>
        <dbReference type="ARBA" id="ARBA00023146"/>
    </source>
</evidence>
<dbReference type="InterPro" id="IPR033910">
    <property type="entry name" value="GluRS_core"/>
</dbReference>
<dbReference type="EMBL" id="PEXI01000008">
    <property type="protein sequence ID" value="PIU24606.1"/>
    <property type="molecule type" value="Genomic_DNA"/>
</dbReference>
<evidence type="ECO:0000256" key="10">
    <source>
        <dbReference type="HAMAP-Rule" id="MF_00022"/>
    </source>
</evidence>
<evidence type="ECO:0000256" key="1">
    <source>
        <dbReference type="ARBA" id="ARBA00004496"/>
    </source>
</evidence>
<dbReference type="Gene3D" id="1.10.10.350">
    <property type="match status" value="1"/>
</dbReference>
<dbReference type="PANTHER" id="PTHR43311:SF2">
    <property type="entry name" value="GLUTAMATE--TRNA LIGASE, MITOCHONDRIAL-RELATED"/>
    <property type="match status" value="1"/>
</dbReference>
<feature type="binding site" evidence="10">
    <location>
        <position position="243"/>
    </location>
    <ligand>
        <name>ATP</name>
        <dbReference type="ChEBI" id="CHEBI:30616"/>
    </ligand>
</feature>
<keyword evidence="10" id="KW-0862">Zinc</keyword>
<dbReference type="EC" id="6.1.1.17" evidence="10"/>
<dbReference type="GO" id="GO:0000049">
    <property type="term" value="F:tRNA binding"/>
    <property type="evidence" value="ECO:0007669"/>
    <property type="project" value="InterPro"/>
</dbReference>
<keyword evidence="10" id="KW-0479">Metal-binding</keyword>
<evidence type="ECO:0000256" key="8">
    <source>
        <dbReference type="ARBA" id="ARBA00022917"/>
    </source>
</evidence>
<dbReference type="Proteomes" id="UP000229896">
    <property type="component" value="Unassembled WGS sequence"/>
</dbReference>
<evidence type="ECO:0000313" key="14">
    <source>
        <dbReference type="Proteomes" id="UP000229896"/>
    </source>
</evidence>
<feature type="binding site" evidence="10">
    <location>
        <position position="101"/>
    </location>
    <ligand>
        <name>Zn(2+)</name>
        <dbReference type="ChEBI" id="CHEBI:29105"/>
    </ligand>
</feature>
<dbReference type="Pfam" id="PF19269">
    <property type="entry name" value="Anticodon_2"/>
    <property type="match status" value="1"/>
</dbReference>
<dbReference type="PROSITE" id="PS00178">
    <property type="entry name" value="AA_TRNA_LIGASE_I"/>
    <property type="match status" value="1"/>
</dbReference>
<dbReference type="SUPFAM" id="SSF48163">
    <property type="entry name" value="An anticodon-binding domain of class I aminoacyl-tRNA synthetases"/>
    <property type="match status" value="1"/>
</dbReference>
<protein>
    <recommendedName>
        <fullName evidence="10">Glutamate--tRNA ligase</fullName>
        <ecNumber evidence="10">6.1.1.17</ecNumber>
    </recommendedName>
    <alternativeName>
        <fullName evidence="10">Glutamyl-tRNA synthetase</fullName>
        <shortName evidence="10">GluRS</shortName>
    </alternativeName>
</protein>
<gene>
    <name evidence="10" type="primary">gltX</name>
    <name evidence="13" type="ORF">COT12_00165</name>
</gene>
<dbReference type="GO" id="GO:0008270">
    <property type="term" value="F:zinc ion binding"/>
    <property type="evidence" value="ECO:0007669"/>
    <property type="project" value="UniProtKB-UniRule"/>
</dbReference>
<dbReference type="InterPro" id="IPR004527">
    <property type="entry name" value="Glu-tRNA-ligase_bac/mito"/>
</dbReference>
<keyword evidence="4 10" id="KW-0963">Cytoplasm</keyword>
<dbReference type="PRINTS" id="PR00987">
    <property type="entry name" value="TRNASYNTHGLU"/>
</dbReference>
<feature type="binding site" evidence="10">
    <location>
        <position position="99"/>
    </location>
    <ligand>
        <name>Zn(2+)</name>
        <dbReference type="ChEBI" id="CHEBI:29105"/>
    </ligand>
</feature>